<name>A0A8E8PJ47_ENTGA</name>
<reference evidence="1" key="1">
    <citation type="journal article" date="2021" name="Antimicrob. Agents Chemother.">
        <title>Detection of poxtA2, a presumptive poxtA ancestor, in a plasmid from a linezolid-resistant Enterococcus gallinarum.</title>
        <authorList>
            <person name="Baccani I."/>
            <person name="Antonelli A."/>
            <person name="Di Pilato V."/>
            <person name="Coppi M."/>
            <person name="Di Maggio T."/>
            <person name="Spinicci M."/>
            <person name="Villagran A.L."/>
            <person name="Revollo C."/>
            <person name="Bartoloni A."/>
            <person name="Rossolini G.M."/>
        </authorList>
    </citation>
    <scope>NUCLEOTIDE SEQUENCE</scope>
    <source>
        <plasmid evidence="1">pIB-BOL</plasmid>
    </source>
</reference>
<organism evidence="1">
    <name type="scientific">Enterococcus gallinarum</name>
    <dbReference type="NCBI Taxonomy" id="1353"/>
    <lineage>
        <taxon>Bacteria</taxon>
        <taxon>Bacillati</taxon>
        <taxon>Bacillota</taxon>
        <taxon>Bacilli</taxon>
        <taxon>Lactobacillales</taxon>
        <taxon>Enterococcaceae</taxon>
        <taxon>Enterococcus</taxon>
    </lineage>
</organism>
<dbReference type="RefSeq" id="WP_216871261.1">
    <property type="nucleotide sequence ID" value="NZ_MZ171245.1"/>
</dbReference>
<evidence type="ECO:0000313" key="1">
    <source>
        <dbReference type="EMBL" id="QWE90349.1"/>
    </source>
</evidence>
<keyword evidence="1" id="KW-0614">Plasmid</keyword>
<dbReference type="AlphaFoldDB" id="A0A8E8PJ47"/>
<geneLocation type="plasmid" evidence="1">
    <name>pIB-BOL</name>
</geneLocation>
<sequence length="101" mass="12288">MKIDTLRFAVQRDDWLSQYVDDPLQIELMRTDEFKLAVQLYEEQKRMPNTNRWYHEVSILIYYDGEEIAYISDSGELRSLDYLTILDSSLDELRQLFDWRN</sequence>
<accession>A0A8E8PJ47</accession>
<proteinExistence type="predicted"/>
<dbReference type="EMBL" id="MZ171245">
    <property type="protein sequence ID" value="QWE90349.1"/>
    <property type="molecule type" value="Genomic_DNA"/>
</dbReference>
<protein>
    <submittedName>
        <fullName evidence="1">Uncharacterized protein</fullName>
    </submittedName>
</protein>